<evidence type="ECO:0000313" key="3">
    <source>
        <dbReference type="Proteomes" id="UP000231962"/>
    </source>
</evidence>
<sequence>MIAKIIGLSLFFLINFYCFLGNPYEPARGIQKTWAWNKESTLGMFVDPRVSFEPESILNGYKLKNSYIRIPEGSAISIDDSNRIEYPLISKGYLSYRKIGETVEFYSQAGEVLWTKQFSSYPRIHPEGNLILFLAGDNNQVLVSDLNGNLLGAQKLDGRYLTDIAYSLKSGENKGGAAVLFAGGELFLLDGSGNLLFSGKLGLKEPVFAKSLGLSKNGERLAVHFLKGNRDFIRVYDKNGSEISEWNLGRVLPHKIYLSVSAEGEVMVGFPDKLCLYDDNGKIKFEKKRSKSGGVYQTVFHSGNYFVGEVDNVFYFLDGDGVLLDSETFPASEKPMRFFHAPEKSGAFLESSKEIILFRELDRN</sequence>
<dbReference type="SUPFAM" id="SSF50998">
    <property type="entry name" value="Quinoprotein alcohol dehydrogenase-like"/>
    <property type="match status" value="1"/>
</dbReference>
<evidence type="ECO:0000313" key="2">
    <source>
        <dbReference type="EMBL" id="PJZ72895.1"/>
    </source>
</evidence>
<dbReference type="OrthoDB" id="317381at2"/>
<accession>A0A2M9ZLK8</accession>
<dbReference type="InterPro" id="IPR011047">
    <property type="entry name" value="Quinoprotein_ADH-like_sf"/>
</dbReference>
<keyword evidence="3" id="KW-1185">Reference proteome</keyword>
<name>A0A2M9ZLK8_9LEPT</name>
<dbReference type="EMBL" id="NPDY01000004">
    <property type="protein sequence ID" value="PJZ70220.1"/>
    <property type="molecule type" value="Genomic_DNA"/>
</dbReference>
<dbReference type="RefSeq" id="WP_100713182.1">
    <property type="nucleotide sequence ID" value="NZ_NPDY01000004.1"/>
</dbReference>
<organism evidence="2 4">
    <name type="scientific">Leptospira perolatii</name>
    <dbReference type="NCBI Taxonomy" id="2023191"/>
    <lineage>
        <taxon>Bacteria</taxon>
        <taxon>Pseudomonadati</taxon>
        <taxon>Spirochaetota</taxon>
        <taxon>Spirochaetia</taxon>
        <taxon>Leptospirales</taxon>
        <taxon>Leptospiraceae</taxon>
        <taxon>Leptospira</taxon>
    </lineage>
</organism>
<protein>
    <submittedName>
        <fullName evidence="2">Uncharacterized protein</fullName>
    </submittedName>
</protein>
<dbReference type="Proteomes" id="UP000231962">
    <property type="component" value="Unassembled WGS sequence"/>
</dbReference>
<evidence type="ECO:0000313" key="4">
    <source>
        <dbReference type="Proteomes" id="UP000231990"/>
    </source>
</evidence>
<gene>
    <name evidence="1" type="ORF">CH360_06345</name>
    <name evidence="2" type="ORF">CH373_12625</name>
</gene>
<dbReference type="AlphaFoldDB" id="A0A2M9ZLK8"/>
<dbReference type="Proteomes" id="UP000231990">
    <property type="component" value="Unassembled WGS sequence"/>
</dbReference>
<comment type="caution">
    <text evidence="2">The sequence shown here is derived from an EMBL/GenBank/DDBJ whole genome shotgun (WGS) entry which is preliminary data.</text>
</comment>
<dbReference type="EMBL" id="NPDZ01000007">
    <property type="protein sequence ID" value="PJZ72895.1"/>
    <property type="molecule type" value="Genomic_DNA"/>
</dbReference>
<reference evidence="3 4" key="1">
    <citation type="submission" date="2017-07" db="EMBL/GenBank/DDBJ databases">
        <title>Leptospira spp. isolated from tropical soils.</title>
        <authorList>
            <person name="Thibeaux R."/>
            <person name="Iraola G."/>
            <person name="Ferres I."/>
            <person name="Bierque E."/>
            <person name="Girault D."/>
            <person name="Soupe-Gilbert M.-E."/>
            <person name="Picardeau M."/>
            <person name="Goarant C."/>
        </authorList>
    </citation>
    <scope>NUCLEOTIDE SEQUENCE [LARGE SCALE GENOMIC DNA]</scope>
    <source>
        <strain evidence="2 4">FH1-B-B1</strain>
        <strain evidence="1 3">FH1-B-C1</strain>
    </source>
</reference>
<proteinExistence type="predicted"/>
<evidence type="ECO:0000313" key="1">
    <source>
        <dbReference type="EMBL" id="PJZ70220.1"/>
    </source>
</evidence>